<evidence type="ECO:0000256" key="24">
    <source>
        <dbReference type="ARBA" id="ARBA00051941"/>
    </source>
</evidence>
<dbReference type="GO" id="GO:0005789">
    <property type="term" value="C:endoplasmic reticulum membrane"/>
    <property type="evidence" value="ECO:0007669"/>
    <property type="project" value="UniProtKB-SubCell"/>
</dbReference>
<evidence type="ECO:0000256" key="10">
    <source>
        <dbReference type="ARBA" id="ARBA00023098"/>
    </source>
</evidence>
<comment type="catalytic activity">
    <reaction evidence="19">
        <text>1-hexadecanoyl-2-(4Z,7Z,10Z,13Z,16Z,19Z-docosahexaenoyl)-sn-glycero-3-phospho-N-methylethanolamine + S-adenosyl-L-methionine = 1-hexadecanoyl-2-(4Z,7Z,10Z,13Z,16Z,19Z-docosahexaenoyl)-sn-glycero-3-phospho-N,N-dimethylethanolamine + S-adenosyl-L-homocysteine + H(+)</text>
        <dbReference type="Rhea" id="RHEA:70767"/>
        <dbReference type="ChEBI" id="CHEBI:15378"/>
        <dbReference type="ChEBI" id="CHEBI:57856"/>
        <dbReference type="ChEBI" id="CHEBI:59789"/>
        <dbReference type="ChEBI" id="CHEBI:189861"/>
        <dbReference type="ChEBI" id="CHEBI:189862"/>
    </reaction>
    <physiologicalReaction direction="left-to-right" evidence="19">
        <dbReference type="Rhea" id="RHEA:70768"/>
    </physiologicalReaction>
</comment>
<dbReference type="EMBL" id="JBBPFD010000007">
    <property type="protein sequence ID" value="KAK7918538.1"/>
    <property type="molecule type" value="Genomic_DNA"/>
</dbReference>
<dbReference type="GO" id="GO:0006656">
    <property type="term" value="P:phosphatidylcholine biosynthetic process"/>
    <property type="evidence" value="ECO:0007669"/>
    <property type="project" value="UniProtKB-UniRule"/>
</dbReference>
<evidence type="ECO:0000313" key="30">
    <source>
        <dbReference type="Proteomes" id="UP001460270"/>
    </source>
</evidence>
<evidence type="ECO:0000256" key="26">
    <source>
        <dbReference type="ARBA" id="ARBA00052148"/>
    </source>
</evidence>
<feature type="transmembrane region" description="Helical" evidence="28">
    <location>
        <begin position="84"/>
        <end position="105"/>
    </location>
</feature>
<comment type="catalytic activity">
    <reaction evidence="23">
        <text>1,2-di-(9Z,12Z,15Z-octadecatrienoyl)-sn-glycero-3-phospho-N-methylethanolamine + S-adenosyl-L-methionine = 1,2-di-(9Z,12Z,15Z-octadecatrienoyl)-sn-glycero-3-phospho-N,N-dimethylethanolamine + S-adenosyl-L-homocysteine + H(+)</text>
        <dbReference type="Rhea" id="RHEA:70755"/>
        <dbReference type="ChEBI" id="CHEBI:15378"/>
        <dbReference type="ChEBI" id="CHEBI:57856"/>
        <dbReference type="ChEBI" id="CHEBI:59789"/>
        <dbReference type="ChEBI" id="CHEBI:189859"/>
        <dbReference type="ChEBI" id="CHEBI:189860"/>
    </reaction>
    <physiologicalReaction direction="left-to-right" evidence="23">
        <dbReference type="Rhea" id="RHEA:70756"/>
    </physiologicalReaction>
</comment>
<comment type="catalytic activity">
    <reaction evidence="27">
        <text>a 1,2-diacyl-sn-glycero-3-phospho-N,N-dimethylethanolamine + S-adenosyl-L-methionine = a 1,2-diacyl-sn-glycero-3-phosphocholine + S-adenosyl-L-homocysteine + H(+)</text>
        <dbReference type="Rhea" id="RHEA:32739"/>
        <dbReference type="ChEBI" id="CHEBI:15378"/>
        <dbReference type="ChEBI" id="CHEBI:57643"/>
        <dbReference type="ChEBI" id="CHEBI:57856"/>
        <dbReference type="ChEBI" id="CHEBI:59789"/>
        <dbReference type="ChEBI" id="CHEBI:64572"/>
    </reaction>
</comment>
<keyword evidence="8 27" id="KW-0256">Endoplasmic reticulum</keyword>
<comment type="catalytic activity">
    <reaction evidence="21">
        <text>1,2-di-(9Z,12Z-octadecadienoyl)-sn-glycero-3-phospho-N,N-dimethylethanolamine + S-adenosyl-L-methionine = 1,2-di-(9Z,12Z-octadecadienoyl)-sn-glycero-3-phosphocholine + S-adenosyl-L-homocysteine + H(+)</text>
        <dbReference type="Rhea" id="RHEA:70747"/>
        <dbReference type="ChEBI" id="CHEBI:15378"/>
        <dbReference type="ChEBI" id="CHEBI:42027"/>
        <dbReference type="ChEBI" id="CHEBI:57856"/>
        <dbReference type="ChEBI" id="CHEBI:59789"/>
        <dbReference type="ChEBI" id="CHEBI:189849"/>
    </reaction>
    <physiologicalReaction direction="left-to-right" evidence="21">
        <dbReference type="Rhea" id="RHEA:70748"/>
    </physiologicalReaction>
</comment>
<feature type="binding site" evidence="27">
    <location>
        <begin position="215"/>
        <end position="216"/>
    </location>
    <ligand>
        <name>S-adenosyl-L-methionine</name>
        <dbReference type="ChEBI" id="CHEBI:59789"/>
    </ligand>
</feature>
<keyword evidence="9 27" id="KW-1133">Transmembrane helix</keyword>
<evidence type="ECO:0000256" key="9">
    <source>
        <dbReference type="ARBA" id="ARBA00022989"/>
    </source>
</evidence>
<evidence type="ECO:0000256" key="3">
    <source>
        <dbReference type="ARBA" id="ARBA00022516"/>
    </source>
</evidence>
<comment type="catalytic activity">
    <reaction evidence="15">
        <text>1-hexadecanoyl-2-(4Z,7Z,10Z,13Z,16Z,19Z-docosahexaenoyl)-sn-glycero-3-phospho-N,N-dimethylethanolamine + S-adenosyl-L-methionine = 1-hexadecanoyl-2-(4Z,7Z,10Z,13Z,16Z,19Z-docosahexaenoyl)-sn-glycero-3-phosphocholine + S-adenosyl-L-homocysteine + H(+)</text>
        <dbReference type="Rhea" id="RHEA:70771"/>
        <dbReference type="ChEBI" id="CHEBI:15378"/>
        <dbReference type="ChEBI" id="CHEBI:57856"/>
        <dbReference type="ChEBI" id="CHEBI:59789"/>
        <dbReference type="ChEBI" id="CHEBI:74963"/>
        <dbReference type="ChEBI" id="CHEBI:189862"/>
    </reaction>
    <physiologicalReaction direction="left-to-right" evidence="15">
        <dbReference type="Rhea" id="RHEA:70772"/>
    </physiologicalReaction>
</comment>
<evidence type="ECO:0000256" key="2">
    <source>
        <dbReference type="ARBA" id="ARBA00005189"/>
    </source>
</evidence>
<dbReference type="AlphaFoldDB" id="A0AAW0PBX0"/>
<feature type="topological domain" description="Cytoplasmic" evidence="27">
    <location>
        <begin position="102"/>
        <end position="128"/>
    </location>
</feature>
<keyword evidence="14 27" id="KW-1208">Phospholipid metabolism</keyword>
<evidence type="ECO:0000256" key="11">
    <source>
        <dbReference type="ARBA" id="ARBA00023128"/>
    </source>
</evidence>
<evidence type="ECO:0000256" key="22">
    <source>
        <dbReference type="ARBA" id="ARBA00051455"/>
    </source>
</evidence>
<evidence type="ECO:0000256" key="4">
    <source>
        <dbReference type="ARBA" id="ARBA00022603"/>
    </source>
</evidence>
<keyword evidence="30" id="KW-1185">Reference proteome</keyword>
<evidence type="ECO:0000256" key="12">
    <source>
        <dbReference type="ARBA" id="ARBA00023136"/>
    </source>
</evidence>
<evidence type="ECO:0000256" key="28">
    <source>
        <dbReference type="SAM" id="Phobius"/>
    </source>
</evidence>
<feature type="topological domain" description="Lumenal" evidence="27">
    <location>
        <begin position="1"/>
        <end position="47"/>
    </location>
</feature>
<comment type="catalytic activity">
    <reaction evidence="18">
        <text>1,2-di-(9Z,12Z-octadecadienoyl)-sn-glycero-3-phospho-N-methylethanolamine + S-adenosyl-L-methionine = 1,2-di-(9Z,12Z-octadecadienoyl)-sn-glycero-3-phospho-N,N-dimethylethanolamine + S-adenosyl-L-homocysteine + H(+)</text>
        <dbReference type="Rhea" id="RHEA:70743"/>
        <dbReference type="ChEBI" id="CHEBI:15378"/>
        <dbReference type="ChEBI" id="CHEBI:57856"/>
        <dbReference type="ChEBI" id="CHEBI:59789"/>
        <dbReference type="ChEBI" id="CHEBI:189848"/>
        <dbReference type="ChEBI" id="CHEBI:189849"/>
    </reaction>
    <physiologicalReaction direction="left-to-right" evidence="18">
        <dbReference type="Rhea" id="RHEA:70744"/>
    </physiologicalReaction>
</comment>
<evidence type="ECO:0000313" key="29">
    <source>
        <dbReference type="EMBL" id="KAK7918538.1"/>
    </source>
</evidence>
<dbReference type="GO" id="GO:0032259">
    <property type="term" value="P:methylation"/>
    <property type="evidence" value="ECO:0007669"/>
    <property type="project" value="UniProtKB-KW"/>
</dbReference>
<comment type="pathway">
    <text evidence="2">Lipid metabolism.</text>
</comment>
<comment type="catalytic activity">
    <reaction evidence="20">
        <text>1,2-di-(9Z,12Z,15Z-octadecatrienoyl)-sn-glycero-3-phospho-N,N-dimethylethanolamine + S-adenosyl-L-methionine = 1,2-di-(9Z,12Z,15Z-octadecatrienoyl)-sn-glycero-3-phosphocholine + S-adenosyl-L-homocysteine + H(+)</text>
        <dbReference type="Rhea" id="RHEA:70759"/>
        <dbReference type="ChEBI" id="CHEBI:15378"/>
        <dbReference type="ChEBI" id="CHEBI:57856"/>
        <dbReference type="ChEBI" id="CHEBI:59789"/>
        <dbReference type="ChEBI" id="CHEBI:86161"/>
        <dbReference type="ChEBI" id="CHEBI:189860"/>
    </reaction>
    <physiologicalReaction direction="left-to-right" evidence="20">
        <dbReference type="Rhea" id="RHEA:70760"/>
    </physiologicalReaction>
</comment>
<comment type="catalytic activity">
    <reaction evidence="16">
        <text>1-hexadecanoyl-2-(4Z,7Z,10Z,13Z,16Z,19Z-docosahexaenoyl)-sn-glycero-3-phosphoethanolamine + S-adenosyl-L-methionine = 1-hexadecanoyl-2-(4Z,7Z,10Z,13Z,16Z,19Z-docosahexaenoyl)-sn-glycero-3-phospho-N-methylethanolamine + S-adenosyl-L-homocysteine + H(+)</text>
        <dbReference type="Rhea" id="RHEA:70763"/>
        <dbReference type="ChEBI" id="CHEBI:15378"/>
        <dbReference type="ChEBI" id="CHEBI:57856"/>
        <dbReference type="ChEBI" id="CHEBI:59789"/>
        <dbReference type="ChEBI" id="CHEBI:78261"/>
        <dbReference type="ChEBI" id="CHEBI:189861"/>
    </reaction>
    <physiologicalReaction direction="left-to-right" evidence="16">
        <dbReference type="Rhea" id="RHEA:70764"/>
    </physiologicalReaction>
</comment>
<feature type="topological domain" description="Cytoplasmic" evidence="27">
    <location>
        <begin position="214"/>
        <end position="233"/>
    </location>
</feature>
<keyword evidence="5 27" id="KW-0808">Transferase</keyword>
<accession>A0AAW0PBX0</accession>
<dbReference type="GO" id="GO:0004608">
    <property type="term" value="F:phosphatidylethanolamine N-methyltransferase activity"/>
    <property type="evidence" value="ECO:0007669"/>
    <property type="project" value="UniProtKB-UniRule"/>
</dbReference>
<comment type="pathway">
    <text evidence="1 27">Phospholipid metabolism; phosphatidylcholine biosynthesis.</text>
</comment>
<dbReference type="GO" id="GO:0000773">
    <property type="term" value="F:phosphatidyl-N-methylethanolamine N-methyltransferase activity"/>
    <property type="evidence" value="ECO:0007669"/>
    <property type="project" value="UniProtKB-UniRule"/>
</dbReference>
<dbReference type="PROSITE" id="PS51599">
    <property type="entry name" value="SAM_PEMT_PEM2"/>
    <property type="match status" value="1"/>
</dbReference>
<sequence length="233" mass="26128">MREDSVRNGENETPRVLVCCGGLNNVDYSQMDLAPMRGLLKLIDFAEPTFCLAVAAIIFNPLFWNVVARWEHRTRRLTTLFGSPYVACYSLGFIILLLNVCRSHCMTVAMKAQPRWELLERTEVQYTGVLLMVVGTVLVVSSFLALGFTGTFLGDYFGILMEEKVTGFPFNLIDNPMYWGSTANYLGLALIGSSPVGLTLTAIVAVTYKVAIQFEGPFTEHIYRQKSQRTKKE</sequence>
<dbReference type="Proteomes" id="UP001460270">
    <property type="component" value="Unassembled WGS sequence"/>
</dbReference>
<evidence type="ECO:0000256" key="23">
    <source>
        <dbReference type="ARBA" id="ARBA00051880"/>
    </source>
</evidence>
<feature type="intramembrane region" description="Helical" evidence="27">
    <location>
        <begin position="48"/>
        <end position="68"/>
    </location>
</feature>
<evidence type="ECO:0000256" key="15">
    <source>
        <dbReference type="ARBA" id="ARBA00050433"/>
    </source>
</evidence>
<comment type="subcellular location">
    <subcellularLocation>
        <location evidence="27">Endoplasmic reticulum membrane</location>
        <topology evidence="27">Multi-pass membrane protein</topology>
    </subcellularLocation>
    <subcellularLocation>
        <location evidence="27">Mitochondrion membrane</location>
        <topology evidence="27">Multi-pass membrane protein</topology>
    </subcellularLocation>
    <text evidence="27">Found in endoplasmic reticulum where most PEMT activity is generated and in mitochondria.</text>
</comment>
<gene>
    <name evidence="27" type="primary">PEMT</name>
    <name evidence="29" type="ORF">WMY93_009822</name>
</gene>
<dbReference type="GO" id="GO:0031966">
    <property type="term" value="C:mitochondrial membrane"/>
    <property type="evidence" value="ECO:0007669"/>
    <property type="project" value="UniProtKB-SubCell"/>
</dbReference>
<keyword evidence="7 27" id="KW-0812">Transmembrane</keyword>
<feature type="topological domain" description="Lumenal" evidence="27">
    <location>
        <begin position="69"/>
        <end position="80"/>
    </location>
</feature>
<keyword evidence="3 27" id="KW-0444">Lipid biosynthesis</keyword>
<feature type="transmembrane region" description="Helical" evidence="28">
    <location>
        <begin position="45"/>
        <end position="64"/>
    </location>
</feature>
<dbReference type="PANTHER" id="PTHR15458:SF5">
    <property type="entry name" value="PHOSPHATIDYLETHANOLAMINE N-METHYLTRANSFERASE"/>
    <property type="match status" value="1"/>
</dbReference>
<feature type="binding site" evidence="27">
    <location>
        <begin position="133"/>
        <end position="135"/>
    </location>
    <ligand>
        <name>S-adenosyl-L-methionine</name>
        <dbReference type="ChEBI" id="CHEBI:59789"/>
    </ligand>
</feature>
<comment type="catalytic activity">
    <reaction evidence="17">
        <text>1,2-di-(9Z,12Z-octadecadienoyl)-sn-glycero-3-phosphoethanolamine + S-adenosyl-L-methionine = 1,2-di-(9Z,12Z-octadecadienoyl)-sn-glycero-3-phospho-N-methylethanolamine + S-adenosyl-L-homocysteine + H(+)</text>
        <dbReference type="Rhea" id="RHEA:70739"/>
        <dbReference type="ChEBI" id="CHEBI:15378"/>
        <dbReference type="ChEBI" id="CHEBI:57856"/>
        <dbReference type="ChEBI" id="CHEBI:59789"/>
        <dbReference type="ChEBI" id="CHEBI:172403"/>
        <dbReference type="ChEBI" id="CHEBI:189848"/>
    </reaction>
    <physiologicalReaction direction="left-to-right" evidence="17">
        <dbReference type="Rhea" id="RHEA:70740"/>
    </physiologicalReaction>
</comment>
<dbReference type="PIRSF" id="PIRSF005444">
    <property type="entry name" value="PEMT"/>
    <property type="match status" value="1"/>
</dbReference>
<evidence type="ECO:0000256" key="19">
    <source>
        <dbReference type="ARBA" id="ARBA00050899"/>
    </source>
</evidence>
<dbReference type="InterPro" id="IPR007318">
    <property type="entry name" value="Phopholipid_MeTrfase"/>
</dbReference>
<comment type="catalytic activity">
    <reaction evidence="27">
        <text>a 1,2-diacyl-sn-glycero-3-phosphoethanolamine + S-adenosyl-L-methionine = a 1,2-diacyl-sn-glycero-3-phospho-N-methylethanolamine + S-adenosyl-L-homocysteine + H(+)</text>
        <dbReference type="Rhea" id="RHEA:11164"/>
        <dbReference type="ChEBI" id="CHEBI:15378"/>
        <dbReference type="ChEBI" id="CHEBI:57856"/>
        <dbReference type="ChEBI" id="CHEBI:59789"/>
        <dbReference type="ChEBI" id="CHEBI:64573"/>
        <dbReference type="ChEBI" id="CHEBI:64612"/>
        <dbReference type="EC" id="2.1.1.17"/>
    </reaction>
</comment>
<name>A0AAW0PBX0_9GOBI</name>
<dbReference type="HAMAP" id="MF_03216">
    <property type="entry name" value="PLMT"/>
    <property type="match status" value="1"/>
</dbReference>
<evidence type="ECO:0000256" key="21">
    <source>
        <dbReference type="ARBA" id="ARBA00051451"/>
    </source>
</evidence>
<dbReference type="EC" id="2.1.1.17" evidence="27"/>
<evidence type="ECO:0000256" key="7">
    <source>
        <dbReference type="ARBA" id="ARBA00022692"/>
    </source>
</evidence>
<comment type="catalytic activity">
    <reaction evidence="25">
        <text>1,2-di-(9Z,12Z,15Z-octadecatrienoyl)-sn-glycero-3-phosphoethanolamine + S-adenosyl-L-methionine = 1,2-di-(9Z,12Z,15Z-octadecatrienoyl)-sn-glycero-3-phospho-N-methylethanolamine + S-adenosyl-L-homocysteine + H(+)</text>
        <dbReference type="Rhea" id="RHEA:70751"/>
        <dbReference type="ChEBI" id="CHEBI:15378"/>
        <dbReference type="ChEBI" id="CHEBI:57856"/>
        <dbReference type="ChEBI" id="CHEBI:59789"/>
        <dbReference type="ChEBI" id="CHEBI:189858"/>
        <dbReference type="ChEBI" id="CHEBI:189859"/>
    </reaction>
    <physiologicalReaction direction="left-to-right" evidence="25">
        <dbReference type="Rhea" id="RHEA:70752"/>
    </physiologicalReaction>
</comment>
<comment type="catalytic activity">
    <reaction evidence="26">
        <text>1,2-di-(9Z-octadecenoyl)-sn-glycero-3-phospho-N,N-dimethylethanolamine + S-adenosyl-L-methionine = 1,2-di-(9Z-octadecenoyl)-sn-glycero-3-phosphocholine + S-adenosyl-L-homocysteine + H(+)</text>
        <dbReference type="Rhea" id="RHEA:70623"/>
        <dbReference type="ChEBI" id="CHEBI:15378"/>
        <dbReference type="ChEBI" id="CHEBI:57856"/>
        <dbReference type="ChEBI" id="CHEBI:59789"/>
        <dbReference type="ChEBI" id="CHEBI:74669"/>
        <dbReference type="ChEBI" id="CHEBI:85680"/>
    </reaction>
    <physiologicalReaction direction="left-to-right" evidence="26">
        <dbReference type="Rhea" id="RHEA:70624"/>
    </physiologicalReaction>
</comment>
<protein>
    <recommendedName>
        <fullName evidence="27">Phosphatidylethanolamine N-methyltransferase</fullName>
        <shortName evidence="27">PEAMT</shortName>
        <shortName evidence="27">PEMT</shortName>
        <ecNumber evidence="27">2.1.1.17</ecNumber>
        <ecNumber evidence="27">2.1.1.71</ecNumber>
    </recommendedName>
    <alternativeName>
        <fullName evidence="27">Phospholipid methyltransferase</fullName>
        <shortName evidence="27">PLMT</shortName>
    </alternativeName>
</protein>
<comment type="caution">
    <text evidence="29">The sequence shown here is derived from an EMBL/GenBank/DDBJ whole genome shotgun (WGS) entry which is preliminary data.</text>
</comment>
<comment type="function">
    <text evidence="27">Catalyzes the three sequential steps of the methylation pathway for the biosynthesis of phosphatidylcholine, a critical and essential component for membrane structure. Uses S-adenosylmethionine (S-adenosyl-L-methionine, SAM or AdoMet) as the methyl group donor for the methylation of phosphatidylethanolamine (1,2-diacyl-sn-glycero-3-phosphoethanolamine, PE) to phosphatidylmonomethylethanolamine (1,2-diacyl-sn-glycero-3-phospho-N-methylethanolamine, PMME), PMME to phosphatidyldimethylethanolamine (1,2-diacyl-sn-glycero-3-phospho-N,N-dimethylethanolamine, PDME), and PDME to phosphatidylcholine (1,2-diacyl-sn-glycero-3-phosphocholine, PC), producing S-adenosyl-L-homocysteine in each step.</text>
</comment>
<organism evidence="29 30">
    <name type="scientific">Mugilogobius chulae</name>
    <name type="common">yellowstripe goby</name>
    <dbReference type="NCBI Taxonomy" id="88201"/>
    <lineage>
        <taxon>Eukaryota</taxon>
        <taxon>Metazoa</taxon>
        <taxon>Chordata</taxon>
        <taxon>Craniata</taxon>
        <taxon>Vertebrata</taxon>
        <taxon>Euteleostomi</taxon>
        <taxon>Actinopterygii</taxon>
        <taxon>Neopterygii</taxon>
        <taxon>Teleostei</taxon>
        <taxon>Neoteleostei</taxon>
        <taxon>Acanthomorphata</taxon>
        <taxon>Gobiaria</taxon>
        <taxon>Gobiiformes</taxon>
        <taxon>Gobioidei</taxon>
        <taxon>Gobiidae</taxon>
        <taxon>Gobionellinae</taxon>
        <taxon>Mugilogobius</taxon>
    </lineage>
</organism>
<comment type="catalytic activity">
    <reaction evidence="27">
        <text>a 1,2-diacyl-sn-glycero-3-phospho-N-methylethanolamine + S-adenosyl-L-methionine = a 1,2-diacyl-sn-glycero-3-phospho-N,N-dimethylethanolamine + S-adenosyl-L-homocysteine + H(+)</text>
        <dbReference type="Rhea" id="RHEA:32735"/>
        <dbReference type="ChEBI" id="CHEBI:15378"/>
        <dbReference type="ChEBI" id="CHEBI:57856"/>
        <dbReference type="ChEBI" id="CHEBI:59789"/>
        <dbReference type="ChEBI" id="CHEBI:64572"/>
        <dbReference type="ChEBI" id="CHEBI:64573"/>
        <dbReference type="EC" id="2.1.1.71"/>
    </reaction>
</comment>
<dbReference type="FunFam" id="1.20.120.1630:FF:000005">
    <property type="entry name" value="Phosphatidylethanolamine N-methyltransferase"/>
    <property type="match status" value="1"/>
</dbReference>
<feature type="transmembrane region" description="Helical" evidence="28">
    <location>
        <begin position="185"/>
        <end position="208"/>
    </location>
</feature>
<keyword evidence="12 27" id="KW-0472">Membrane</keyword>
<evidence type="ECO:0000256" key="6">
    <source>
        <dbReference type="ARBA" id="ARBA00022691"/>
    </source>
</evidence>
<keyword evidence="4 27" id="KW-0489">Methyltransferase</keyword>
<feature type="topological domain" description="Lumenal" evidence="27">
    <location>
        <begin position="150"/>
        <end position="192"/>
    </location>
</feature>
<evidence type="ECO:0000256" key="17">
    <source>
        <dbReference type="ARBA" id="ARBA00050788"/>
    </source>
</evidence>
<keyword evidence="10 27" id="KW-0443">Lipid metabolism</keyword>
<feature type="transmembrane region" description="Helical" evidence="28">
    <location>
        <begin position="126"/>
        <end position="148"/>
    </location>
</feature>
<evidence type="ECO:0000256" key="13">
    <source>
        <dbReference type="ARBA" id="ARBA00023209"/>
    </source>
</evidence>
<evidence type="ECO:0000256" key="16">
    <source>
        <dbReference type="ARBA" id="ARBA00050744"/>
    </source>
</evidence>
<reference evidence="30" key="1">
    <citation type="submission" date="2024-04" db="EMBL/GenBank/DDBJ databases">
        <title>Salinicola lusitanus LLJ914,a marine bacterium isolated from the Okinawa Trough.</title>
        <authorList>
            <person name="Li J."/>
        </authorList>
    </citation>
    <scope>NUCLEOTIDE SEQUENCE [LARGE SCALE GENOMIC DNA]</scope>
</reference>
<evidence type="ECO:0000256" key="8">
    <source>
        <dbReference type="ARBA" id="ARBA00022824"/>
    </source>
</evidence>
<dbReference type="EC" id="2.1.1.71" evidence="27"/>
<evidence type="ECO:0000256" key="14">
    <source>
        <dbReference type="ARBA" id="ARBA00023264"/>
    </source>
</evidence>
<comment type="similarity">
    <text evidence="27">Belongs to the class VI-like SAM-binding methyltransferase superfamily. PEMT/PEM2 methyltransferase family.</text>
</comment>
<dbReference type="PANTHER" id="PTHR15458">
    <property type="entry name" value="PHOSPHATIDYLETHANOLAMINE N-METHYLTRANSFERASE"/>
    <property type="match status" value="1"/>
</dbReference>
<evidence type="ECO:0000256" key="25">
    <source>
        <dbReference type="ARBA" id="ARBA00052126"/>
    </source>
</evidence>
<dbReference type="Gene3D" id="1.20.120.1630">
    <property type="match status" value="1"/>
</dbReference>
<comment type="catalytic activity">
    <reaction evidence="22">
        <text>1,2-di-(9Z-octadecenoyl)-sn-glycero-3-phospho-N-methylethanolamine + S-adenosyl-L-methionine = 1,2-di-(9Z-octadecenoyl)-sn-glycero-3-phospho-N,N-dimethylethanolamine + S-adenosyl-L-homocysteine + H(+)</text>
        <dbReference type="Rhea" id="RHEA:46112"/>
        <dbReference type="ChEBI" id="CHEBI:15378"/>
        <dbReference type="ChEBI" id="CHEBI:57856"/>
        <dbReference type="ChEBI" id="CHEBI:59789"/>
        <dbReference type="ChEBI" id="CHEBI:85679"/>
        <dbReference type="ChEBI" id="CHEBI:85680"/>
    </reaction>
    <physiologicalReaction direction="left-to-right" evidence="22">
        <dbReference type="Rhea" id="RHEA:46113"/>
    </physiologicalReaction>
</comment>
<evidence type="ECO:0000256" key="27">
    <source>
        <dbReference type="HAMAP-Rule" id="MF_03216"/>
    </source>
</evidence>
<evidence type="ECO:0000256" key="20">
    <source>
        <dbReference type="ARBA" id="ARBA00051210"/>
    </source>
</evidence>
<evidence type="ECO:0000256" key="1">
    <source>
        <dbReference type="ARBA" id="ARBA00004969"/>
    </source>
</evidence>
<keyword evidence="13 27" id="KW-0594">Phospholipid biosynthesis</keyword>
<keyword evidence="6 27" id="KW-0949">S-adenosyl-L-methionine</keyword>
<proteinExistence type="inferred from homology"/>
<evidence type="ECO:0000256" key="18">
    <source>
        <dbReference type="ARBA" id="ARBA00050814"/>
    </source>
</evidence>
<evidence type="ECO:0000256" key="5">
    <source>
        <dbReference type="ARBA" id="ARBA00022679"/>
    </source>
</evidence>
<dbReference type="InterPro" id="IPR024960">
    <property type="entry name" value="PEMT/MFAP"/>
</dbReference>
<keyword evidence="11 27" id="KW-0496">Mitochondrion</keyword>
<comment type="catalytic activity">
    <reaction evidence="24">
        <text>1,2-di-(9Z-octadecenoyl)-sn-glycero-3-phosphoethanolamine + S-adenosyl-L-methionine = 1,2-di-(9Z-octadecenoyl)-sn-glycero-3-phospho-N-methylethanolamine + S-adenosyl-L-homocysteine + H(+)</text>
        <dbReference type="Rhea" id="RHEA:70619"/>
        <dbReference type="ChEBI" id="CHEBI:15378"/>
        <dbReference type="ChEBI" id="CHEBI:57856"/>
        <dbReference type="ChEBI" id="CHEBI:59789"/>
        <dbReference type="ChEBI" id="CHEBI:74986"/>
        <dbReference type="ChEBI" id="CHEBI:85679"/>
    </reaction>
    <physiologicalReaction direction="left-to-right" evidence="24">
        <dbReference type="Rhea" id="RHEA:70620"/>
    </physiologicalReaction>
</comment>
<dbReference type="Pfam" id="PF04191">
    <property type="entry name" value="PEMT"/>
    <property type="match status" value="1"/>
</dbReference>